<dbReference type="AlphaFoldDB" id="A0A410WRG4"/>
<dbReference type="OrthoDB" id="2602259at2"/>
<dbReference type="RefSeq" id="WP_042232023.1">
    <property type="nucleotide sequence ID" value="NZ_CP026520.1"/>
</dbReference>
<evidence type="ECO:0000259" key="1">
    <source>
        <dbReference type="Pfam" id="PF20335"/>
    </source>
</evidence>
<feature type="domain" description="DUF6630" evidence="1">
    <location>
        <begin position="34"/>
        <end position="132"/>
    </location>
</feature>
<reference evidence="3 4" key="1">
    <citation type="submission" date="2018-01" db="EMBL/GenBank/DDBJ databases">
        <title>The whole genome sequencing and assembly of Paenibacillus chitinolyticus KCCM 41400 strain.</title>
        <authorList>
            <person name="Kim J.-Y."/>
            <person name="Park M.-K."/>
            <person name="Lee Y.-J."/>
            <person name="Yi H."/>
            <person name="Bahn Y.-S."/>
            <person name="Kim J.F."/>
            <person name="Lee D.-W."/>
        </authorList>
    </citation>
    <scope>NUCLEOTIDE SEQUENCE [LARGE SCALE GENOMIC DNA]</scope>
    <source>
        <strain evidence="3 4">KCCM 41400</strain>
    </source>
</reference>
<proteinExistence type="predicted"/>
<dbReference type="Pfam" id="PF20335">
    <property type="entry name" value="DUF6630"/>
    <property type="match status" value="1"/>
</dbReference>
<name>A0A410WRG4_9BACL</name>
<dbReference type="Proteomes" id="UP001527202">
    <property type="component" value="Unassembled WGS sequence"/>
</dbReference>
<evidence type="ECO:0000313" key="4">
    <source>
        <dbReference type="Proteomes" id="UP000288943"/>
    </source>
</evidence>
<dbReference type="Proteomes" id="UP000288943">
    <property type="component" value="Chromosome"/>
</dbReference>
<dbReference type="GeneID" id="95374030"/>
<keyword evidence="5" id="KW-1185">Reference proteome</keyword>
<accession>A0A410WRG4</accession>
<protein>
    <recommendedName>
        <fullName evidence="1">DUF6630 domain-containing protein</fullName>
    </recommendedName>
</protein>
<gene>
    <name evidence="2" type="ORF">M5X16_22365</name>
    <name evidence="3" type="ORF">PC41400_04265</name>
</gene>
<evidence type="ECO:0000313" key="3">
    <source>
        <dbReference type="EMBL" id="QAV16941.1"/>
    </source>
</evidence>
<evidence type="ECO:0000313" key="2">
    <source>
        <dbReference type="EMBL" id="MCY9598499.1"/>
    </source>
</evidence>
<sequence length="151" mass="17877">MSNKDIVRLIFDDRKDVEAILGDPEAFDIHECILNYGLSTKKFLYLDYKGEDDREIVDYMLDYEFARNIELASQEELEVLGEFEYELLPDKIKEANKIISKRGYGLFSYPTSGDFYALFIAKLENKTKLLQVDLLHDERIPSKERYVQYYF</sequence>
<dbReference type="KEGG" id="pchi:PC41400_04265"/>
<dbReference type="EMBL" id="JAMDMJ010000031">
    <property type="protein sequence ID" value="MCY9598499.1"/>
    <property type="molecule type" value="Genomic_DNA"/>
</dbReference>
<organism evidence="3 4">
    <name type="scientific">Paenibacillus chitinolyticus</name>
    <dbReference type="NCBI Taxonomy" id="79263"/>
    <lineage>
        <taxon>Bacteria</taxon>
        <taxon>Bacillati</taxon>
        <taxon>Bacillota</taxon>
        <taxon>Bacilli</taxon>
        <taxon>Bacillales</taxon>
        <taxon>Paenibacillaceae</taxon>
        <taxon>Paenibacillus</taxon>
    </lineage>
</organism>
<evidence type="ECO:0000313" key="5">
    <source>
        <dbReference type="Proteomes" id="UP001527202"/>
    </source>
</evidence>
<dbReference type="InterPro" id="IPR046582">
    <property type="entry name" value="DUF6630"/>
</dbReference>
<reference evidence="2 5" key="2">
    <citation type="submission" date="2022-05" db="EMBL/GenBank/DDBJ databases">
        <title>Genome Sequencing of Bee-Associated Microbes.</title>
        <authorList>
            <person name="Dunlap C."/>
        </authorList>
    </citation>
    <scope>NUCLEOTIDE SEQUENCE [LARGE SCALE GENOMIC DNA]</scope>
    <source>
        <strain evidence="2 5">NRRL B-23120</strain>
    </source>
</reference>
<dbReference type="EMBL" id="CP026520">
    <property type="protein sequence ID" value="QAV16941.1"/>
    <property type="molecule type" value="Genomic_DNA"/>
</dbReference>